<name>A0A511QQD3_9VIBR</name>
<dbReference type="AlphaFoldDB" id="A0A511QQD3"/>
<evidence type="ECO:0000313" key="1">
    <source>
        <dbReference type="EMBL" id="GEM78762.1"/>
    </source>
</evidence>
<dbReference type="OrthoDB" id="5897407at2"/>
<gene>
    <name evidence="1" type="ORF">VSU01S_10070</name>
</gene>
<comment type="caution">
    <text evidence="1">The sequence shown here is derived from an EMBL/GenBank/DDBJ whole genome shotgun (WGS) entry which is preliminary data.</text>
</comment>
<proteinExistence type="predicted"/>
<dbReference type="RefSeq" id="WP_119011182.1">
    <property type="nucleotide sequence ID" value="NZ_BJXK01000003.1"/>
</dbReference>
<protein>
    <submittedName>
        <fullName evidence="1">Uncharacterized protein</fullName>
    </submittedName>
</protein>
<dbReference type="EMBL" id="BJXK01000003">
    <property type="protein sequence ID" value="GEM78762.1"/>
    <property type="molecule type" value="Genomic_DNA"/>
</dbReference>
<reference evidence="1 2" key="1">
    <citation type="submission" date="2019-07" db="EMBL/GenBank/DDBJ databases">
        <title>Whole genome shotgun sequence of Vibrio superstes NBRC 103154.</title>
        <authorList>
            <person name="Hosoyama A."/>
            <person name="Uohara A."/>
            <person name="Ohji S."/>
            <person name="Ichikawa N."/>
        </authorList>
    </citation>
    <scope>NUCLEOTIDE SEQUENCE [LARGE SCALE GENOMIC DNA]</scope>
    <source>
        <strain evidence="1 2">NBRC 103154</strain>
    </source>
</reference>
<keyword evidence="2" id="KW-1185">Reference proteome</keyword>
<evidence type="ECO:0000313" key="2">
    <source>
        <dbReference type="Proteomes" id="UP000321113"/>
    </source>
</evidence>
<organism evidence="1 2">
    <name type="scientific">Vibrio superstes NBRC 103154</name>
    <dbReference type="NCBI Taxonomy" id="1219062"/>
    <lineage>
        <taxon>Bacteria</taxon>
        <taxon>Pseudomonadati</taxon>
        <taxon>Pseudomonadota</taxon>
        <taxon>Gammaproteobacteria</taxon>
        <taxon>Vibrionales</taxon>
        <taxon>Vibrionaceae</taxon>
        <taxon>Vibrio</taxon>
    </lineage>
</organism>
<sequence length="109" mass="12139">MATFNNLLVTPLVDIDLTQMGDTPIALVPVRTSSKKHGNDATTLMTHCAFGTSKVLKALDIKNYRLSFSNNGFIEHWLLFAVCTDAKNRQFCLLKLLDIERPSHGKTTC</sequence>
<dbReference type="Proteomes" id="UP000321113">
    <property type="component" value="Unassembled WGS sequence"/>
</dbReference>
<accession>A0A511QQD3</accession>